<keyword evidence="2" id="KW-0732">Signal</keyword>
<feature type="region of interest" description="Disordered" evidence="1">
    <location>
        <begin position="265"/>
        <end position="295"/>
    </location>
</feature>
<feature type="region of interest" description="Disordered" evidence="1">
    <location>
        <begin position="137"/>
        <end position="168"/>
    </location>
</feature>
<feature type="signal peptide" evidence="2">
    <location>
        <begin position="1"/>
        <end position="20"/>
    </location>
</feature>
<feature type="compositionally biased region" description="Basic residues" evidence="1">
    <location>
        <begin position="270"/>
        <end position="282"/>
    </location>
</feature>
<keyword evidence="4" id="KW-1185">Reference proteome</keyword>
<protein>
    <recommendedName>
        <fullName evidence="5">Secreted protein</fullName>
    </recommendedName>
</protein>
<dbReference type="OrthoDB" id="10617460at2759"/>
<proteinExistence type="predicted"/>
<evidence type="ECO:0000256" key="2">
    <source>
        <dbReference type="SAM" id="SignalP"/>
    </source>
</evidence>
<evidence type="ECO:0000256" key="1">
    <source>
        <dbReference type="SAM" id="MobiDB-lite"/>
    </source>
</evidence>
<organism evidence="3 4">
    <name type="scientific">Hermetia illucens</name>
    <name type="common">Black soldier fly</name>
    <dbReference type="NCBI Taxonomy" id="343691"/>
    <lineage>
        <taxon>Eukaryota</taxon>
        <taxon>Metazoa</taxon>
        <taxon>Ecdysozoa</taxon>
        <taxon>Arthropoda</taxon>
        <taxon>Hexapoda</taxon>
        <taxon>Insecta</taxon>
        <taxon>Pterygota</taxon>
        <taxon>Neoptera</taxon>
        <taxon>Endopterygota</taxon>
        <taxon>Diptera</taxon>
        <taxon>Brachycera</taxon>
        <taxon>Stratiomyomorpha</taxon>
        <taxon>Stratiomyidae</taxon>
        <taxon>Hermetiinae</taxon>
        <taxon>Hermetia</taxon>
    </lineage>
</organism>
<sequence length="295" mass="34195">MVDFWLSLYCAAILLPIVWADGNDHIHIKLHLPELRKKHTHVKTVYKHHFHPKKITHSFGNKIELDGSYSMLNPLFTLPKAGPYSQFELPSTSWLPEKVVVDPPLKPQFKPLSLNNNWPTKNSFLRYLHSQKQLHPQVQPEMGEDYSSDGKFSEDVKNYDDDDEDEEYTMTEDSINEQPLALQMQLGNSARHESASQLNGGTQWSGPIGFPSSQAENLQWTQHLNNGNYFTESEIEDMQRYQNYKNMQQLQANSDFEPVFTTMKSTKPTNKGRNKKRKRLNANKKVNNNFVYTSH</sequence>
<dbReference type="InParanoid" id="A0A7R8U9F5"/>
<dbReference type="EMBL" id="LR899009">
    <property type="protein sequence ID" value="CAD7076607.1"/>
    <property type="molecule type" value="Genomic_DNA"/>
</dbReference>
<evidence type="ECO:0008006" key="5">
    <source>
        <dbReference type="Google" id="ProtNLM"/>
    </source>
</evidence>
<dbReference type="AlphaFoldDB" id="A0A7R8U9F5"/>
<evidence type="ECO:0000313" key="4">
    <source>
        <dbReference type="Proteomes" id="UP000594454"/>
    </source>
</evidence>
<feature type="region of interest" description="Disordered" evidence="1">
    <location>
        <begin position="187"/>
        <end position="213"/>
    </location>
</feature>
<accession>A0A7R8U9F5</accession>
<reference evidence="3 4" key="1">
    <citation type="submission" date="2020-11" db="EMBL/GenBank/DDBJ databases">
        <authorList>
            <person name="Wallbank WR R."/>
            <person name="Pardo Diaz C."/>
            <person name="Kozak K."/>
            <person name="Martin S."/>
            <person name="Jiggins C."/>
            <person name="Moest M."/>
            <person name="Warren A I."/>
            <person name="Generalovic N T."/>
            <person name="Byers J.R.P. K."/>
            <person name="Montejo-Kovacevich G."/>
            <person name="Yen C E."/>
        </authorList>
    </citation>
    <scope>NUCLEOTIDE SEQUENCE [LARGE SCALE GENOMIC DNA]</scope>
</reference>
<dbReference type="Proteomes" id="UP000594454">
    <property type="component" value="Chromosome 1"/>
</dbReference>
<feature type="chain" id="PRO_5031126990" description="Secreted protein" evidence="2">
    <location>
        <begin position="21"/>
        <end position="295"/>
    </location>
</feature>
<name>A0A7R8U9F5_HERIL</name>
<feature type="compositionally biased region" description="Polar residues" evidence="1">
    <location>
        <begin position="195"/>
        <end position="213"/>
    </location>
</feature>
<gene>
    <name evidence="3" type="ORF">HERILL_LOCUS12</name>
</gene>
<evidence type="ECO:0000313" key="3">
    <source>
        <dbReference type="EMBL" id="CAD7076607.1"/>
    </source>
</evidence>